<dbReference type="RefSeq" id="WP_183982982.1">
    <property type="nucleotide sequence ID" value="NZ_JACIEV010000003.1"/>
</dbReference>
<sequence>MSHVIRRFVPADTDAMLAFANGLPEHDLLFLGRDLRHPRVIEAWQAAIAEGWIDSLVAESDGRVVGSAALVRDPLGWSGHVGEVRLLVSSERRGAGLGRDLLEAIFAIAAAHGLDKLTAAMTTDQQASIALFESLGFRAEAMLKDQVRGRDGTPHDLAILSLDVSRHHAATTAFGVELNDRRPGALTG</sequence>
<dbReference type="InterPro" id="IPR000182">
    <property type="entry name" value="GNAT_dom"/>
</dbReference>
<dbReference type="SUPFAM" id="SSF55729">
    <property type="entry name" value="Acyl-CoA N-acyltransferases (Nat)"/>
    <property type="match status" value="1"/>
</dbReference>
<dbReference type="InterPro" id="IPR050832">
    <property type="entry name" value="Bact_Acetyltransf"/>
</dbReference>
<evidence type="ECO:0000259" key="3">
    <source>
        <dbReference type="PROSITE" id="PS51186"/>
    </source>
</evidence>
<protein>
    <submittedName>
        <fullName evidence="4">RimJ/RimL family protein N-acetyltransferase</fullName>
    </submittedName>
</protein>
<accession>A0A840FCJ4</accession>
<dbReference type="PANTHER" id="PTHR43877:SF1">
    <property type="entry name" value="ACETYLTRANSFERASE"/>
    <property type="match status" value="1"/>
</dbReference>
<dbReference type="GO" id="GO:0016747">
    <property type="term" value="F:acyltransferase activity, transferring groups other than amino-acyl groups"/>
    <property type="evidence" value="ECO:0007669"/>
    <property type="project" value="InterPro"/>
</dbReference>
<dbReference type="PROSITE" id="PS51186">
    <property type="entry name" value="GNAT"/>
    <property type="match status" value="1"/>
</dbReference>
<dbReference type="Gene3D" id="3.40.630.30">
    <property type="match status" value="1"/>
</dbReference>
<name>A0A840FCJ4_9SPHN</name>
<proteinExistence type="predicted"/>
<gene>
    <name evidence="4" type="ORF">GGQ80_001179</name>
</gene>
<keyword evidence="1 4" id="KW-0808">Transferase</keyword>
<dbReference type="AlphaFoldDB" id="A0A840FCJ4"/>
<keyword evidence="5" id="KW-1185">Reference proteome</keyword>
<reference evidence="4 5" key="1">
    <citation type="submission" date="2020-08" db="EMBL/GenBank/DDBJ databases">
        <title>Genomic Encyclopedia of Type Strains, Phase IV (KMG-IV): sequencing the most valuable type-strain genomes for metagenomic binning, comparative biology and taxonomic classification.</title>
        <authorList>
            <person name="Goeker M."/>
        </authorList>
    </citation>
    <scope>NUCLEOTIDE SEQUENCE [LARGE SCALE GENOMIC DNA]</scope>
    <source>
        <strain evidence="4 5">YC6723</strain>
    </source>
</reference>
<feature type="domain" description="N-acetyltransferase" evidence="3">
    <location>
        <begin position="3"/>
        <end position="163"/>
    </location>
</feature>
<dbReference type="InterPro" id="IPR016181">
    <property type="entry name" value="Acyl_CoA_acyltransferase"/>
</dbReference>
<evidence type="ECO:0000313" key="5">
    <source>
        <dbReference type="Proteomes" id="UP000529795"/>
    </source>
</evidence>
<dbReference type="EMBL" id="JACIEV010000003">
    <property type="protein sequence ID" value="MBB4153277.1"/>
    <property type="molecule type" value="Genomic_DNA"/>
</dbReference>
<dbReference type="CDD" id="cd04301">
    <property type="entry name" value="NAT_SF"/>
    <property type="match status" value="1"/>
</dbReference>
<evidence type="ECO:0000256" key="1">
    <source>
        <dbReference type="ARBA" id="ARBA00022679"/>
    </source>
</evidence>
<keyword evidence="2" id="KW-0012">Acyltransferase</keyword>
<dbReference type="PANTHER" id="PTHR43877">
    <property type="entry name" value="AMINOALKYLPHOSPHONATE N-ACETYLTRANSFERASE-RELATED-RELATED"/>
    <property type="match status" value="1"/>
</dbReference>
<comment type="caution">
    <text evidence="4">The sequence shown here is derived from an EMBL/GenBank/DDBJ whole genome shotgun (WGS) entry which is preliminary data.</text>
</comment>
<organism evidence="4 5">
    <name type="scientific">Sphingomonas jinjuensis</name>
    <dbReference type="NCBI Taxonomy" id="535907"/>
    <lineage>
        <taxon>Bacteria</taxon>
        <taxon>Pseudomonadati</taxon>
        <taxon>Pseudomonadota</taxon>
        <taxon>Alphaproteobacteria</taxon>
        <taxon>Sphingomonadales</taxon>
        <taxon>Sphingomonadaceae</taxon>
        <taxon>Sphingomonas</taxon>
    </lineage>
</organism>
<dbReference type="Proteomes" id="UP000529795">
    <property type="component" value="Unassembled WGS sequence"/>
</dbReference>
<evidence type="ECO:0000256" key="2">
    <source>
        <dbReference type="ARBA" id="ARBA00023315"/>
    </source>
</evidence>
<evidence type="ECO:0000313" key="4">
    <source>
        <dbReference type="EMBL" id="MBB4153277.1"/>
    </source>
</evidence>
<dbReference type="Pfam" id="PF00583">
    <property type="entry name" value="Acetyltransf_1"/>
    <property type="match status" value="1"/>
</dbReference>